<reference evidence="1 2" key="1">
    <citation type="submission" date="2020-02" db="EMBL/GenBank/DDBJ databases">
        <title>A chromosome-scale genome assembly of the black bullhead catfish (Ameiurus melas).</title>
        <authorList>
            <person name="Wen M."/>
            <person name="Zham M."/>
            <person name="Cabau C."/>
            <person name="Klopp C."/>
            <person name="Donnadieu C."/>
            <person name="Roques C."/>
            <person name="Bouchez O."/>
            <person name="Lampietro C."/>
            <person name="Jouanno E."/>
            <person name="Herpin A."/>
            <person name="Louis A."/>
            <person name="Berthelot C."/>
            <person name="Parey E."/>
            <person name="Roest-Crollius H."/>
            <person name="Braasch I."/>
            <person name="Postlethwait J."/>
            <person name="Robinson-Rechavi M."/>
            <person name="Echchiki A."/>
            <person name="Begum T."/>
            <person name="Montfort J."/>
            <person name="Schartl M."/>
            <person name="Bobe J."/>
            <person name="Guiguen Y."/>
        </authorList>
    </citation>
    <scope>NUCLEOTIDE SEQUENCE [LARGE SCALE GENOMIC DNA]</scope>
    <source>
        <strain evidence="1">M_S1</strain>
        <tissue evidence="1">Blood</tissue>
    </source>
</reference>
<accession>A0A7J6A9D3</accession>
<keyword evidence="2" id="KW-1185">Reference proteome</keyword>
<protein>
    <submittedName>
        <fullName evidence="1">Uncharacterized protein</fullName>
    </submittedName>
</protein>
<sequence length="73" mass="7825">MTMGNAVLKLDPLLQETKLVHAVSDTVFFLHRRPALLPVCSAFGERGGSGNNGSTLSARAPLGGFDEPFARFH</sequence>
<evidence type="ECO:0000313" key="1">
    <source>
        <dbReference type="EMBL" id="KAF4078637.1"/>
    </source>
</evidence>
<comment type="caution">
    <text evidence="1">The sequence shown here is derived from an EMBL/GenBank/DDBJ whole genome shotgun (WGS) entry which is preliminary data.</text>
</comment>
<name>A0A7J6A9D3_AMEME</name>
<evidence type="ECO:0000313" key="2">
    <source>
        <dbReference type="Proteomes" id="UP000593565"/>
    </source>
</evidence>
<dbReference type="Proteomes" id="UP000593565">
    <property type="component" value="Unassembled WGS sequence"/>
</dbReference>
<proteinExistence type="predicted"/>
<dbReference type="AlphaFoldDB" id="A0A7J6A9D3"/>
<organism evidence="1 2">
    <name type="scientific">Ameiurus melas</name>
    <name type="common">Black bullhead</name>
    <name type="synonym">Silurus melas</name>
    <dbReference type="NCBI Taxonomy" id="219545"/>
    <lineage>
        <taxon>Eukaryota</taxon>
        <taxon>Metazoa</taxon>
        <taxon>Chordata</taxon>
        <taxon>Craniata</taxon>
        <taxon>Vertebrata</taxon>
        <taxon>Euteleostomi</taxon>
        <taxon>Actinopterygii</taxon>
        <taxon>Neopterygii</taxon>
        <taxon>Teleostei</taxon>
        <taxon>Ostariophysi</taxon>
        <taxon>Siluriformes</taxon>
        <taxon>Ictaluridae</taxon>
        <taxon>Ameiurus</taxon>
    </lineage>
</organism>
<dbReference type="EMBL" id="JAAGNN010000017">
    <property type="protein sequence ID" value="KAF4078637.1"/>
    <property type="molecule type" value="Genomic_DNA"/>
</dbReference>
<gene>
    <name evidence="1" type="ORF">AMELA_G00201350</name>
</gene>